<feature type="region of interest" description="Disordered" evidence="2">
    <location>
        <begin position="648"/>
        <end position="703"/>
    </location>
</feature>
<feature type="region of interest" description="Disordered" evidence="2">
    <location>
        <begin position="389"/>
        <end position="450"/>
    </location>
</feature>
<dbReference type="Pfam" id="PF00249">
    <property type="entry name" value="Myb_DNA-binding"/>
    <property type="match status" value="1"/>
</dbReference>
<feature type="compositionally biased region" description="Polar residues" evidence="2">
    <location>
        <begin position="400"/>
        <end position="416"/>
    </location>
</feature>
<feature type="compositionally biased region" description="Polar residues" evidence="2">
    <location>
        <begin position="290"/>
        <end position="300"/>
    </location>
</feature>
<proteinExistence type="predicted"/>
<evidence type="ECO:0000313" key="4">
    <source>
        <dbReference type="EMBL" id="RFU77283.1"/>
    </source>
</evidence>
<reference evidence="4 5" key="1">
    <citation type="journal article" date="2018" name="PLoS Pathog.">
        <title>Evolution of structural diversity of trichothecenes, a family of toxins produced by plant pathogenic and entomopathogenic fungi.</title>
        <authorList>
            <person name="Proctor R.H."/>
            <person name="McCormick S.P."/>
            <person name="Kim H.S."/>
            <person name="Cardoza R.E."/>
            <person name="Stanley A.M."/>
            <person name="Lindo L."/>
            <person name="Kelly A."/>
            <person name="Brown D.W."/>
            <person name="Lee T."/>
            <person name="Vaughan M.M."/>
            <person name="Alexander N.J."/>
            <person name="Busman M."/>
            <person name="Gutierrez S."/>
        </authorList>
    </citation>
    <scope>NUCLEOTIDE SEQUENCE [LARGE SCALE GENOMIC DNA]</scope>
    <source>
        <strain evidence="4 5">IBT 40837</strain>
    </source>
</reference>
<name>A0A395NN20_TRIAR</name>
<comment type="caution">
    <text evidence="4">The sequence shown here is derived from an EMBL/GenBank/DDBJ whole genome shotgun (WGS) entry which is preliminary data.</text>
</comment>
<dbReference type="InterPro" id="IPR051571">
    <property type="entry name" value="N-CoR_corepressor"/>
</dbReference>
<dbReference type="EMBL" id="PXOA01000290">
    <property type="protein sequence ID" value="RFU77283.1"/>
    <property type="molecule type" value="Genomic_DNA"/>
</dbReference>
<feature type="region of interest" description="Disordered" evidence="2">
    <location>
        <begin position="1017"/>
        <end position="1064"/>
    </location>
</feature>
<dbReference type="Proteomes" id="UP000266272">
    <property type="component" value="Unassembled WGS sequence"/>
</dbReference>
<gene>
    <name evidence="4" type="ORF">TARUN_4959</name>
</gene>
<feature type="compositionally biased region" description="Basic and acidic residues" evidence="2">
    <location>
        <begin position="658"/>
        <end position="685"/>
    </location>
</feature>
<dbReference type="OrthoDB" id="4574581at2759"/>
<accession>A0A395NN20</accession>
<dbReference type="Gene3D" id="1.10.10.60">
    <property type="entry name" value="Homeodomain-like"/>
    <property type="match status" value="1"/>
</dbReference>
<protein>
    <recommendedName>
        <fullName evidence="3">Myb-like domain-containing protein</fullName>
    </recommendedName>
</protein>
<evidence type="ECO:0000313" key="5">
    <source>
        <dbReference type="Proteomes" id="UP000266272"/>
    </source>
</evidence>
<evidence type="ECO:0000256" key="2">
    <source>
        <dbReference type="SAM" id="MobiDB-lite"/>
    </source>
</evidence>
<evidence type="ECO:0000259" key="3">
    <source>
        <dbReference type="PROSITE" id="PS50090"/>
    </source>
</evidence>
<feature type="compositionally biased region" description="Acidic residues" evidence="2">
    <location>
        <begin position="484"/>
        <end position="494"/>
    </location>
</feature>
<feature type="compositionally biased region" description="Acidic residues" evidence="2">
    <location>
        <begin position="810"/>
        <end position="821"/>
    </location>
</feature>
<dbReference type="PROSITE" id="PS50090">
    <property type="entry name" value="MYB_LIKE"/>
    <property type="match status" value="1"/>
</dbReference>
<feature type="domain" description="Myb-like" evidence="3">
    <location>
        <begin position="892"/>
        <end position="942"/>
    </location>
</feature>
<feature type="region of interest" description="Disordered" evidence="2">
    <location>
        <begin position="484"/>
        <end position="503"/>
    </location>
</feature>
<dbReference type="CDD" id="cd00167">
    <property type="entry name" value="SANT"/>
    <property type="match status" value="1"/>
</dbReference>
<feature type="region of interest" description="Disordered" evidence="2">
    <location>
        <begin position="209"/>
        <end position="228"/>
    </location>
</feature>
<dbReference type="GO" id="GO:0006357">
    <property type="term" value="P:regulation of transcription by RNA polymerase II"/>
    <property type="evidence" value="ECO:0007669"/>
    <property type="project" value="TreeGrafter"/>
</dbReference>
<keyword evidence="5" id="KW-1185">Reference proteome</keyword>
<dbReference type="InterPro" id="IPR009057">
    <property type="entry name" value="Homeodomain-like_sf"/>
</dbReference>
<feature type="compositionally biased region" description="Basic residues" evidence="2">
    <location>
        <begin position="827"/>
        <end position="836"/>
    </location>
</feature>
<keyword evidence="1" id="KW-0175">Coiled coil</keyword>
<sequence length="1064" mass="121427">MTFDHDNEDLLYNLAYECEELFDQLQQALHKTKSEITTIELCAEFQQRFAIWAAHLGVFARKSQCLDTRLQNLPDLQDLVARLLDILRRSLQQCKVDARGQGEGDLDTRDCSEFPPKAAQILTTTLRTIDDTLTRLNRLGVTIRQSGRGKVDVRAKKFAAGLDLDSFAYLCANAVQALYPGAHQSLKDHLSKSMTDRYARTLFLNSRHQKLQTRREPSTGLSTIQEVPSNETQTNIPIAQPVIAIKNPAVPKFPRAPIALSQSDLSSVNIQQIRSRLRPPDEASTKFHKTSSIQVNQGNYPQPPTPKEGSNIFTCQWCSELFSKKSLSESEWRNPQTLYSHLEESHNSDFSNTELQAISRQSKTEQPRAWNDCLLCCFTVEEQGNKDEALFPKRRKGQQKQETSKSARTTLEMTNPKSHHSDTEFSDMSSDSDDMDSHQQRRQQRKDRSKAVARHIAVHLQVLMLLTLRFADLQNDDGNLDDDDFKSDSVDIDEGNSASEGTDLGRLSHITSEADVTMKDAKDMDDADDEEDAMDLDDGIVDNDIPVPDTDLDLEFVPRQYDDLEVNNDDFLNKVIESGAYQSWRKKEEEEMLERAEKERLIKKMSTQLERLQEEEKRMREEPVPDYIAQLNFSKEHNKKRLMLAKTMVKEEEGEEEGERKRAEQRAEKRDDLERIEERGRQRGERRPKHQEEDDDYEVTIVTPPEWDKERHWSPYDPPNADVMIDNEIYPRELERFKAAPGDTEAPMFKSRDPSCERERPLLNLVHPTPVPSPVPALGASYTKAPLRPLPRAVAGTREDGSDYSKSPVEDDSDVSSLDEELAIRPKPAHSRKPSHSRNPVSWGENMTKNYEVAPPEVSDFLPETYQVDDTTRPFVVDAYELIRRRPQPVRSTQRASSYWTTSEAEMFPGLLSEFGTDWSAIAEHMGTKTYTMVKNYYNRKKDSENPEWEAIVQEADAKRARGETLEDPPVIRTKHRKSTKIKRSSVIMEHDGEDEIRFTPDAPIATWYAESTKSFEVETPEAGDGDEITNGSTFGEGNSGSRFIAKEGPPIHPAFKMTVTEPN</sequence>
<organism evidence="4 5">
    <name type="scientific">Trichoderma arundinaceum</name>
    <dbReference type="NCBI Taxonomy" id="490622"/>
    <lineage>
        <taxon>Eukaryota</taxon>
        <taxon>Fungi</taxon>
        <taxon>Dikarya</taxon>
        <taxon>Ascomycota</taxon>
        <taxon>Pezizomycotina</taxon>
        <taxon>Sordariomycetes</taxon>
        <taxon>Hypocreomycetidae</taxon>
        <taxon>Hypocreales</taxon>
        <taxon>Hypocreaceae</taxon>
        <taxon>Trichoderma</taxon>
    </lineage>
</organism>
<dbReference type="STRING" id="490622.A0A395NN20"/>
<dbReference type="InterPro" id="IPR001005">
    <property type="entry name" value="SANT/Myb"/>
</dbReference>
<dbReference type="PANTHER" id="PTHR13992">
    <property type="entry name" value="NUCLEAR RECEPTOR CO-REPRESSOR RELATED NCOR"/>
    <property type="match status" value="1"/>
</dbReference>
<feature type="compositionally biased region" description="Basic residues" evidence="2">
    <location>
        <begin position="440"/>
        <end position="450"/>
    </location>
</feature>
<feature type="compositionally biased region" description="Acidic residues" evidence="2">
    <location>
        <begin position="1019"/>
        <end position="1028"/>
    </location>
</feature>
<feature type="region of interest" description="Disordered" evidence="2">
    <location>
        <begin position="277"/>
        <end position="307"/>
    </location>
</feature>
<dbReference type="GO" id="GO:0034967">
    <property type="term" value="C:Set3 complex"/>
    <property type="evidence" value="ECO:0007669"/>
    <property type="project" value="TreeGrafter"/>
</dbReference>
<dbReference type="SMART" id="SM00717">
    <property type="entry name" value="SANT"/>
    <property type="match status" value="1"/>
</dbReference>
<dbReference type="AlphaFoldDB" id="A0A395NN20"/>
<dbReference type="SUPFAM" id="SSF46689">
    <property type="entry name" value="Homeodomain-like"/>
    <property type="match status" value="1"/>
</dbReference>
<feature type="compositionally biased region" description="Polar residues" evidence="2">
    <location>
        <begin position="1030"/>
        <end position="1042"/>
    </location>
</feature>
<feature type="coiled-coil region" evidence="1">
    <location>
        <begin position="595"/>
        <end position="622"/>
    </location>
</feature>
<dbReference type="PANTHER" id="PTHR13992:SF39">
    <property type="entry name" value="SMRTER, ISOFORM G"/>
    <property type="match status" value="1"/>
</dbReference>
<evidence type="ECO:0000256" key="1">
    <source>
        <dbReference type="SAM" id="Coils"/>
    </source>
</evidence>
<feature type="compositionally biased region" description="Polar residues" evidence="2">
    <location>
        <begin position="219"/>
        <end position="228"/>
    </location>
</feature>
<feature type="region of interest" description="Disordered" evidence="2">
    <location>
        <begin position="789"/>
        <end position="844"/>
    </location>
</feature>